<gene>
    <name evidence="1" type="ORF">GGR88_000729</name>
</gene>
<dbReference type="RefSeq" id="WP_245196430.1">
    <property type="nucleotide sequence ID" value="NZ_JAATJE010000001.1"/>
</dbReference>
<name>A0ABX0XJ42_9SPHN</name>
<evidence type="ECO:0008006" key="3">
    <source>
        <dbReference type="Google" id="ProtNLM"/>
    </source>
</evidence>
<evidence type="ECO:0000313" key="1">
    <source>
        <dbReference type="EMBL" id="NJC33255.1"/>
    </source>
</evidence>
<sequence length="213" mass="22857">MMWRWVLIAVAAVGPSGCAVFGYTLVRPGAAVDVAGSGLIVSPDRAWNRAGSINGPGKDAERWTLDGPALNELTLYAGIRDGRPLFREEDRRDRPLPRFSATMLPVDVAALFEASYRVASGTSLFTIDAIAPDSLAGRPGFRFDYSYVLPGEEVRRKGAATGAIVGGKLYLISFEAPAIHYFDRDVGAYRAIVAAARLKDDARDVGDIPGPLT</sequence>
<organism evidence="1 2">
    <name type="scientific">Sphingomonas jejuensis</name>
    <dbReference type="NCBI Taxonomy" id="904715"/>
    <lineage>
        <taxon>Bacteria</taxon>
        <taxon>Pseudomonadati</taxon>
        <taxon>Pseudomonadota</taxon>
        <taxon>Alphaproteobacteria</taxon>
        <taxon>Sphingomonadales</taxon>
        <taxon>Sphingomonadaceae</taxon>
        <taxon>Sphingomonas</taxon>
    </lineage>
</organism>
<keyword evidence="2" id="KW-1185">Reference proteome</keyword>
<protein>
    <recommendedName>
        <fullName evidence="3">Lipoprotein</fullName>
    </recommendedName>
</protein>
<dbReference type="Proteomes" id="UP000734218">
    <property type="component" value="Unassembled WGS sequence"/>
</dbReference>
<accession>A0ABX0XJ42</accession>
<reference evidence="1 2" key="1">
    <citation type="submission" date="2020-03" db="EMBL/GenBank/DDBJ databases">
        <title>Genomic Encyclopedia of Type Strains, Phase IV (KMG-IV): sequencing the most valuable type-strain genomes for metagenomic binning, comparative biology and taxonomic classification.</title>
        <authorList>
            <person name="Goeker M."/>
        </authorList>
    </citation>
    <scope>NUCLEOTIDE SEQUENCE [LARGE SCALE GENOMIC DNA]</scope>
    <source>
        <strain evidence="1 2">DSM 27651</strain>
    </source>
</reference>
<evidence type="ECO:0000313" key="2">
    <source>
        <dbReference type="Proteomes" id="UP000734218"/>
    </source>
</evidence>
<comment type="caution">
    <text evidence="1">The sequence shown here is derived from an EMBL/GenBank/DDBJ whole genome shotgun (WGS) entry which is preliminary data.</text>
</comment>
<dbReference type="EMBL" id="JAATJE010000001">
    <property type="protein sequence ID" value="NJC33255.1"/>
    <property type="molecule type" value="Genomic_DNA"/>
</dbReference>
<proteinExistence type="predicted"/>